<feature type="chain" id="PRO_5014895513" evidence="1">
    <location>
        <begin position="22"/>
        <end position="73"/>
    </location>
</feature>
<dbReference type="EMBL" id="GGFL01009927">
    <property type="protein sequence ID" value="MBW74105.1"/>
    <property type="molecule type" value="Transcribed_RNA"/>
</dbReference>
<sequence length="73" mass="7693">MMAAWFARCWALLCGRRSTGPVPLWIVRVSKANGTIDATAHTKTAAAHTWTARSCDSGCRSEATVGAIVVASS</sequence>
<reference evidence="2" key="1">
    <citation type="submission" date="2018-01" db="EMBL/GenBank/DDBJ databases">
        <title>An insight into the sialome of Amazonian anophelines.</title>
        <authorList>
            <person name="Ribeiro J.M."/>
            <person name="Scarpassa V."/>
            <person name="Calvo E."/>
        </authorList>
    </citation>
    <scope>NUCLEOTIDE SEQUENCE</scope>
</reference>
<proteinExistence type="predicted"/>
<accession>A0A2M4D973</accession>
<evidence type="ECO:0000313" key="2">
    <source>
        <dbReference type="EMBL" id="MBW74105.1"/>
    </source>
</evidence>
<dbReference type="AlphaFoldDB" id="A0A2M4D973"/>
<keyword evidence="1" id="KW-0732">Signal</keyword>
<organism evidence="2">
    <name type="scientific">Anopheles darlingi</name>
    <name type="common">Mosquito</name>
    <dbReference type="NCBI Taxonomy" id="43151"/>
    <lineage>
        <taxon>Eukaryota</taxon>
        <taxon>Metazoa</taxon>
        <taxon>Ecdysozoa</taxon>
        <taxon>Arthropoda</taxon>
        <taxon>Hexapoda</taxon>
        <taxon>Insecta</taxon>
        <taxon>Pterygota</taxon>
        <taxon>Neoptera</taxon>
        <taxon>Endopterygota</taxon>
        <taxon>Diptera</taxon>
        <taxon>Nematocera</taxon>
        <taxon>Culicoidea</taxon>
        <taxon>Culicidae</taxon>
        <taxon>Anophelinae</taxon>
        <taxon>Anopheles</taxon>
    </lineage>
</organism>
<name>A0A2M4D973_ANODA</name>
<protein>
    <submittedName>
        <fullName evidence="2">Putative secreted protein</fullName>
    </submittedName>
</protein>
<evidence type="ECO:0000256" key="1">
    <source>
        <dbReference type="SAM" id="SignalP"/>
    </source>
</evidence>
<feature type="signal peptide" evidence="1">
    <location>
        <begin position="1"/>
        <end position="21"/>
    </location>
</feature>